<evidence type="ECO:0000256" key="1">
    <source>
        <dbReference type="SAM" id="MobiDB-lite"/>
    </source>
</evidence>
<proteinExistence type="predicted"/>
<dbReference type="Proteomes" id="UP001501729">
    <property type="component" value="Unassembled WGS sequence"/>
</dbReference>
<protein>
    <submittedName>
        <fullName evidence="2">Uncharacterized protein</fullName>
    </submittedName>
</protein>
<dbReference type="EMBL" id="BAABKX010000001">
    <property type="protein sequence ID" value="GAA5044830.1"/>
    <property type="molecule type" value="Genomic_DNA"/>
</dbReference>
<feature type="region of interest" description="Disordered" evidence="1">
    <location>
        <begin position="1"/>
        <end position="61"/>
    </location>
</feature>
<comment type="caution">
    <text evidence="2">The sequence shown here is derived from an EMBL/GenBank/DDBJ whole genome shotgun (WGS) entry which is preliminary data.</text>
</comment>
<name>A0AAV3UED0_9EURY</name>
<organism evidence="2 3">
    <name type="scientific">Haladaptatus pallidirubidus</name>
    <dbReference type="NCBI Taxonomy" id="1008152"/>
    <lineage>
        <taxon>Archaea</taxon>
        <taxon>Methanobacteriati</taxon>
        <taxon>Methanobacteriota</taxon>
        <taxon>Stenosarchaea group</taxon>
        <taxon>Halobacteria</taxon>
        <taxon>Halobacteriales</taxon>
        <taxon>Haladaptataceae</taxon>
        <taxon>Haladaptatus</taxon>
    </lineage>
</organism>
<reference evidence="2 3" key="1">
    <citation type="journal article" date="2019" name="Int. J. Syst. Evol. Microbiol.">
        <title>The Global Catalogue of Microorganisms (GCM) 10K type strain sequencing project: providing services to taxonomists for standard genome sequencing and annotation.</title>
        <authorList>
            <consortium name="The Broad Institute Genomics Platform"/>
            <consortium name="The Broad Institute Genome Sequencing Center for Infectious Disease"/>
            <person name="Wu L."/>
            <person name="Ma J."/>
        </authorList>
    </citation>
    <scope>NUCLEOTIDE SEQUENCE [LARGE SCALE GENOMIC DNA]</scope>
    <source>
        <strain evidence="2 3">JCM 17504</strain>
    </source>
</reference>
<evidence type="ECO:0000313" key="3">
    <source>
        <dbReference type="Proteomes" id="UP001501729"/>
    </source>
</evidence>
<keyword evidence="3" id="KW-1185">Reference proteome</keyword>
<evidence type="ECO:0000313" key="2">
    <source>
        <dbReference type="EMBL" id="GAA5044830.1"/>
    </source>
</evidence>
<feature type="compositionally biased region" description="Basic and acidic residues" evidence="1">
    <location>
        <begin position="8"/>
        <end position="20"/>
    </location>
</feature>
<dbReference type="AlphaFoldDB" id="A0AAV3UED0"/>
<gene>
    <name evidence="2" type="ORF">GCM10025751_11860</name>
</gene>
<accession>A0AAV3UED0</accession>
<sequence length="79" mass="8304">MLPTATKGARDAESDARDASISRNPKARLSGPVGGGPYPARPERDSDSPGGSLEPLKPAGHVRTLVLPPFNTSCFYEIV</sequence>